<feature type="compositionally biased region" description="Basic and acidic residues" evidence="1">
    <location>
        <begin position="249"/>
        <end position="260"/>
    </location>
</feature>
<feature type="region of interest" description="Disordered" evidence="1">
    <location>
        <begin position="102"/>
        <end position="129"/>
    </location>
</feature>
<organism evidence="2 3">
    <name type="scientific">Synechococcus phage S-SCSM1</name>
    <dbReference type="NCBI Taxonomy" id="2588487"/>
    <lineage>
        <taxon>Viruses</taxon>
        <taxon>Duplodnaviria</taxon>
        <taxon>Heunggongvirae</taxon>
        <taxon>Uroviricota</taxon>
        <taxon>Caudoviricetes</taxon>
        <taxon>Pantevenvirales</taxon>
        <taxon>Kyanoviridae</taxon>
        <taxon>Zhoulongquanvirus</taxon>
        <taxon>Zhoulongquanvirus esscess</taxon>
    </lineage>
</organism>
<protein>
    <submittedName>
        <fullName evidence="2">Short tail fiber protein</fullName>
    </submittedName>
</protein>
<dbReference type="EMBL" id="MK867354">
    <property type="protein sequence ID" value="QFG06509.1"/>
    <property type="molecule type" value="Genomic_DNA"/>
</dbReference>
<sequence>MSILRADGLRFGNGTELTSFYGIVPQSSTMVFYQASAPTGWTKSTTHDNKALRVVDGTGAGSGGLISFTDIFNDSTGAEADLSATLSGSVGGHTLTEAEIPAHTHNTGSNPNSYRSSAGSSPFRTDNRQPRGYNIRAITRTVQNNRVIVNFRQPVNVRQPRNYRQPRRQRVPLRQRQPRNFRVRYPTRSRAPFNFRAPVPFRVPLRSRAPFNFRADVGRSRRPIPFSFRASIRNNDRFPRRRGGRRRRNDREPRRADRRQPRNSGWRQRRQLRQPRSARQRRSFRQPRNFRQPRAARQRRSFRVRQPRTFRVRYSFRQRNSYRVNIPFRAVVPQRNPASYRQPRSYRVPQRYPQTSSVRVSQRVLTPGGTIRANNTQAPATSPSGGGQSHNHPFTGSPISWVASLSPLRVQYIDVILCSLD</sequence>
<name>A0A6M2ZI82_9CAUD</name>
<feature type="compositionally biased region" description="Polar residues" evidence="1">
    <location>
        <begin position="372"/>
        <end position="393"/>
    </location>
</feature>
<feature type="compositionally biased region" description="Basic residues" evidence="1">
    <location>
        <begin position="294"/>
        <end position="304"/>
    </location>
</feature>
<feature type="compositionally biased region" description="Basic residues" evidence="1">
    <location>
        <begin position="239"/>
        <end position="248"/>
    </location>
</feature>
<evidence type="ECO:0000313" key="3">
    <source>
        <dbReference type="Proteomes" id="UP000515683"/>
    </source>
</evidence>
<feature type="region of interest" description="Disordered" evidence="1">
    <location>
        <begin position="228"/>
        <end position="304"/>
    </location>
</feature>
<evidence type="ECO:0000256" key="1">
    <source>
        <dbReference type="SAM" id="MobiDB-lite"/>
    </source>
</evidence>
<feature type="compositionally biased region" description="Basic residues" evidence="1">
    <location>
        <begin position="267"/>
        <end position="285"/>
    </location>
</feature>
<keyword evidence="3" id="KW-1185">Reference proteome</keyword>
<gene>
    <name evidence="2" type="ORF">SSCSM1_245</name>
</gene>
<feature type="compositionally biased region" description="Polar residues" evidence="1">
    <location>
        <begin position="104"/>
        <end position="124"/>
    </location>
</feature>
<feature type="region of interest" description="Disordered" evidence="1">
    <location>
        <begin position="367"/>
        <end position="393"/>
    </location>
</feature>
<accession>A0A6M2ZI82</accession>
<evidence type="ECO:0000313" key="2">
    <source>
        <dbReference type="EMBL" id="QFG06509.1"/>
    </source>
</evidence>
<proteinExistence type="predicted"/>
<dbReference type="Proteomes" id="UP000515683">
    <property type="component" value="Segment"/>
</dbReference>
<reference evidence="2" key="1">
    <citation type="submission" date="2019-04" db="EMBL/GenBank/DDBJ databases">
        <title>Genomic and proteomic characterization of cyanophage S-SCSM1 provides new insights into understanding the viral gene diversity and phage-host interactions.</title>
        <authorList>
            <person name="Wang Q."/>
            <person name="Xu Y."/>
            <person name="Jiao N."/>
            <person name="Zhang R."/>
        </authorList>
    </citation>
    <scope>NUCLEOTIDE SEQUENCE [LARGE SCALE GENOMIC DNA]</scope>
</reference>